<dbReference type="FunFam" id="2.40.110.10:FF:000001">
    <property type="entry name" value="Acyl-CoA dehydrogenase, mitochondrial"/>
    <property type="match status" value="1"/>
</dbReference>
<dbReference type="PANTHER" id="PTHR43884:SF12">
    <property type="entry name" value="ISOVALERYL-COA DEHYDROGENASE, MITOCHONDRIAL-RELATED"/>
    <property type="match status" value="1"/>
</dbReference>
<evidence type="ECO:0000259" key="8">
    <source>
        <dbReference type="Pfam" id="PF02770"/>
    </source>
</evidence>
<organism evidence="10 11">
    <name type="scientific">Natrinema versiforme JCM 10478</name>
    <dbReference type="NCBI Taxonomy" id="1227496"/>
    <lineage>
        <taxon>Archaea</taxon>
        <taxon>Methanobacteriati</taxon>
        <taxon>Methanobacteriota</taxon>
        <taxon>Stenosarchaea group</taxon>
        <taxon>Halobacteria</taxon>
        <taxon>Halobacteriales</taxon>
        <taxon>Natrialbaceae</taxon>
        <taxon>Natrinema</taxon>
    </lineage>
</organism>
<evidence type="ECO:0000256" key="5">
    <source>
        <dbReference type="ARBA" id="ARBA00023002"/>
    </source>
</evidence>
<evidence type="ECO:0000256" key="3">
    <source>
        <dbReference type="ARBA" id="ARBA00022630"/>
    </source>
</evidence>
<evidence type="ECO:0000259" key="9">
    <source>
        <dbReference type="Pfam" id="PF02771"/>
    </source>
</evidence>
<dbReference type="FunFam" id="1.20.140.10:FF:000004">
    <property type="entry name" value="Acyl-CoA dehydrogenase FadE25"/>
    <property type="match status" value="1"/>
</dbReference>
<dbReference type="Pfam" id="PF00441">
    <property type="entry name" value="Acyl-CoA_dh_1"/>
    <property type="match status" value="1"/>
</dbReference>
<proteinExistence type="inferred from homology"/>
<comment type="similarity">
    <text evidence="2 6">Belongs to the acyl-CoA dehydrogenase family.</text>
</comment>
<dbReference type="PANTHER" id="PTHR43884">
    <property type="entry name" value="ACYL-COA DEHYDROGENASE"/>
    <property type="match status" value="1"/>
</dbReference>
<evidence type="ECO:0000313" key="10">
    <source>
        <dbReference type="EMBL" id="ELY70050.1"/>
    </source>
</evidence>
<dbReference type="InterPro" id="IPR013786">
    <property type="entry name" value="AcylCoA_DH/ox_N"/>
</dbReference>
<gene>
    <name evidence="10" type="ORF">C489_03846</name>
</gene>
<comment type="caution">
    <text evidence="10">The sequence shown here is derived from an EMBL/GenBank/DDBJ whole genome shotgun (WGS) entry which is preliminary data.</text>
</comment>
<reference evidence="10 11" key="1">
    <citation type="journal article" date="2014" name="PLoS Genet.">
        <title>Phylogenetically driven sequencing of extremely halophilic archaea reveals strategies for static and dynamic osmo-response.</title>
        <authorList>
            <person name="Becker E.A."/>
            <person name="Seitzer P.M."/>
            <person name="Tritt A."/>
            <person name="Larsen D."/>
            <person name="Krusor M."/>
            <person name="Yao A.I."/>
            <person name="Wu D."/>
            <person name="Madern D."/>
            <person name="Eisen J.A."/>
            <person name="Darling A.E."/>
            <person name="Facciotti M.T."/>
        </authorList>
    </citation>
    <scope>NUCLEOTIDE SEQUENCE [LARGE SCALE GENOMIC DNA]</scope>
    <source>
        <strain evidence="10 11">JCM 10478</strain>
    </source>
</reference>
<dbReference type="GO" id="GO:0050660">
    <property type="term" value="F:flavin adenine dinucleotide binding"/>
    <property type="evidence" value="ECO:0007669"/>
    <property type="project" value="InterPro"/>
</dbReference>
<dbReference type="Pfam" id="PF02770">
    <property type="entry name" value="Acyl-CoA_dh_M"/>
    <property type="match status" value="1"/>
</dbReference>
<dbReference type="OrthoDB" id="275197at2157"/>
<evidence type="ECO:0000256" key="6">
    <source>
        <dbReference type="RuleBase" id="RU362125"/>
    </source>
</evidence>
<dbReference type="Gene3D" id="1.10.540.10">
    <property type="entry name" value="Acyl-CoA dehydrogenase/oxidase, N-terminal domain"/>
    <property type="match status" value="1"/>
</dbReference>
<dbReference type="GO" id="GO:0003995">
    <property type="term" value="F:acyl-CoA dehydrogenase activity"/>
    <property type="evidence" value="ECO:0007669"/>
    <property type="project" value="InterPro"/>
</dbReference>
<protein>
    <submittedName>
        <fullName evidence="10">Acyl-CoA dehydrogenase domain-containing protein</fullName>
    </submittedName>
</protein>
<dbReference type="SUPFAM" id="SSF47203">
    <property type="entry name" value="Acyl-CoA dehydrogenase C-terminal domain-like"/>
    <property type="match status" value="1"/>
</dbReference>
<evidence type="ECO:0000256" key="1">
    <source>
        <dbReference type="ARBA" id="ARBA00001974"/>
    </source>
</evidence>
<dbReference type="InterPro" id="IPR036250">
    <property type="entry name" value="AcylCo_DH-like_C"/>
</dbReference>
<sequence length="381" mass="41859">MEFGLSEEQQQIRDEVRRFAENEIVPNAEEYDTEEKFPHEIVDEAAEMGLVGSSIPIEYGGAGYSTLESALIAEELFSHDPGIALSIMACSFGTEAIREFGTEDQKERYLEPVALGEKISGAAISEPDTGSDVSSVSTRAEKDGDEWVINGNKMWITNGTVGDFFVVLCKTDPDAESRYDGFSQIIVEADRDGFSADKITGKLGIRASDTAELIFDDVRVPEENLVGDRDAAFLQQMQFFDATRTGVAAQGLGIARGALEAALDYAEDREQFGQSISEFQAIQHKLADMATKTEAARNLTYKAAWNVDQGNDITKLASMAKEYASRVAVDVSNEAVQIHGGAGYVNDFPVERFYRDSKITQIYEGTTEIQKNVIARELLDD</sequence>
<comment type="cofactor">
    <cofactor evidence="1 6">
        <name>FAD</name>
        <dbReference type="ChEBI" id="CHEBI:57692"/>
    </cofactor>
</comment>
<keyword evidence="3 6" id="KW-0285">Flavoprotein</keyword>
<dbReference type="PROSITE" id="PS00073">
    <property type="entry name" value="ACYL_COA_DH_2"/>
    <property type="match status" value="1"/>
</dbReference>
<feature type="domain" description="Acyl-CoA oxidase/dehydrogenase middle" evidence="8">
    <location>
        <begin position="122"/>
        <end position="218"/>
    </location>
</feature>
<evidence type="ECO:0000256" key="4">
    <source>
        <dbReference type="ARBA" id="ARBA00022827"/>
    </source>
</evidence>
<dbReference type="InterPro" id="IPR006089">
    <property type="entry name" value="Acyl-CoA_DH_CS"/>
</dbReference>
<dbReference type="InterPro" id="IPR046373">
    <property type="entry name" value="Acyl-CoA_Oxase/DH_mid-dom_sf"/>
</dbReference>
<evidence type="ECO:0000259" key="7">
    <source>
        <dbReference type="Pfam" id="PF00441"/>
    </source>
</evidence>
<dbReference type="SUPFAM" id="SSF56645">
    <property type="entry name" value="Acyl-CoA dehydrogenase NM domain-like"/>
    <property type="match status" value="1"/>
</dbReference>
<dbReference type="PIRSF" id="PIRSF016578">
    <property type="entry name" value="HsaA"/>
    <property type="match status" value="1"/>
</dbReference>
<dbReference type="RefSeq" id="WP_006429818.1">
    <property type="nucleotide sequence ID" value="NZ_AOID01000013.1"/>
</dbReference>
<dbReference type="Gene3D" id="2.40.110.10">
    <property type="entry name" value="Butyryl-CoA Dehydrogenase, subunit A, domain 2"/>
    <property type="match status" value="1"/>
</dbReference>
<dbReference type="AlphaFoldDB" id="L9Y7L8"/>
<dbReference type="Pfam" id="PF02771">
    <property type="entry name" value="Acyl-CoA_dh_N"/>
    <property type="match status" value="1"/>
</dbReference>
<evidence type="ECO:0000313" key="11">
    <source>
        <dbReference type="Proteomes" id="UP000011632"/>
    </source>
</evidence>
<feature type="domain" description="Acyl-CoA dehydrogenase/oxidase C-terminal" evidence="7">
    <location>
        <begin position="235"/>
        <end position="379"/>
    </location>
</feature>
<dbReference type="InterPro" id="IPR009075">
    <property type="entry name" value="AcylCo_DH/oxidase_C"/>
</dbReference>
<dbReference type="Proteomes" id="UP000011632">
    <property type="component" value="Unassembled WGS sequence"/>
</dbReference>
<accession>L9Y7L8</accession>
<dbReference type="InterPro" id="IPR006091">
    <property type="entry name" value="Acyl-CoA_Oxase/DH_mid-dom"/>
</dbReference>
<dbReference type="STRING" id="1227496.C489_03846"/>
<keyword evidence="5 6" id="KW-0560">Oxidoreductase</keyword>
<dbReference type="Gene3D" id="1.20.140.10">
    <property type="entry name" value="Butyryl-CoA Dehydrogenase, subunit A, domain 3"/>
    <property type="match status" value="1"/>
</dbReference>
<keyword evidence="4 6" id="KW-0274">FAD</keyword>
<dbReference type="PATRIC" id="fig|1227496.3.peg.771"/>
<dbReference type="InterPro" id="IPR037069">
    <property type="entry name" value="AcylCoA_DH/ox_N_sf"/>
</dbReference>
<dbReference type="InterPro" id="IPR009100">
    <property type="entry name" value="AcylCoA_DH/oxidase_NM_dom_sf"/>
</dbReference>
<evidence type="ECO:0000256" key="2">
    <source>
        <dbReference type="ARBA" id="ARBA00009347"/>
    </source>
</evidence>
<feature type="domain" description="Acyl-CoA dehydrogenase/oxidase N-terminal" evidence="9">
    <location>
        <begin position="6"/>
        <end position="117"/>
    </location>
</feature>
<dbReference type="FunFam" id="1.10.540.10:FF:000002">
    <property type="entry name" value="Acyl-CoA dehydrogenase FadE19"/>
    <property type="match status" value="1"/>
</dbReference>
<name>L9Y7L8_9EURY</name>
<keyword evidence="11" id="KW-1185">Reference proteome</keyword>
<dbReference type="EMBL" id="AOID01000013">
    <property type="protein sequence ID" value="ELY70050.1"/>
    <property type="molecule type" value="Genomic_DNA"/>
</dbReference>